<evidence type="ECO:0000313" key="3">
    <source>
        <dbReference type="EMBL" id="KAB8191691.1"/>
    </source>
</evidence>
<dbReference type="Pfam" id="PF02129">
    <property type="entry name" value="Peptidase_S15"/>
    <property type="match status" value="1"/>
</dbReference>
<comment type="caution">
    <text evidence="3">The sequence shown here is derived from an EMBL/GenBank/DDBJ whole genome shotgun (WGS) entry which is preliminary data.</text>
</comment>
<dbReference type="GO" id="GO:0008239">
    <property type="term" value="F:dipeptidyl-peptidase activity"/>
    <property type="evidence" value="ECO:0007669"/>
    <property type="project" value="InterPro"/>
</dbReference>
<evidence type="ECO:0000313" key="4">
    <source>
        <dbReference type="Proteomes" id="UP000320431"/>
    </source>
</evidence>
<dbReference type="InterPro" id="IPR029058">
    <property type="entry name" value="AB_hydrolase_fold"/>
</dbReference>
<gene>
    <name evidence="3" type="ORF">FKV24_007805</name>
</gene>
<organism evidence="3 4">
    <name type="scientific">Marilutibacter maris</name>
    <dbReference type="NCBI Taxonomy" id="1605891"/>
    <lineage>
        <taxon>Bacteria</taxon>
        <taxon>Pseudomonadati</taxon>
        <taxon>Pseudomonadota</taxon>
        <taxon>Gammaproteobacteria</taxon>
        <taxon>Lysobacterales</taxon>
        <taxon>Lysobacteraceae</taxon>
        <taxon>Marilutibacter</taxon>
    </lineage>
</organism>
<proteinExistence type="predicted"/>
<dbReference type="Pfam" id="PF08530">
    <property type="entry name" value="PepX_C"/>
    <property type="match status" value="1"/>
</dbReference>
<name>A0A508AZT1_9GAMM</name>
<dbReference type="SUPFAM" id="SSF53474">
    <property type="entry name" value="alpha/beta-Hydrolases"/>
    <property type="match status" value="1"/>
</dbReference>
<reference evidence="3 4" key="1">
    <citation type="submission" date="2019-10" db="EMBL/GenBank/DDBJ databases">
        <title>Lysobacter alkalisoli sp. nov., isolated from saline-alkaline soil.</title>
        <authorList>
            <person name="Sun J.-Q."/>
        </authorList>
    </citation>
    <scope>NUCLEOTIDE SEQUENCE [LARGE SCALE GENOMIC DNA]</scope>
    <source>
        <strain evidence="3 4">KCTC 42381</strain>
    </source>
</reference>
<dbReference type="SMART" id="SM00939">
    <property type="entry name" value="PepX_C"/>
    <property type="match status" value="1"/>
</dbReference>
<dbReference type="Proteomes" id="UP000320431">
    <property type="component" value="Unassembled WGS sequence"/>
</dbReference>
<dbReference type="RefSeq" id="WP_141481977.1">
    <property type="nucleotide sequence ID" value="NZ_VICD02000122.1"/>
</dbReference>
<dbReference type="InterPro" id="IPR013736">
    <property type="entry name" value="Xaa-Pro_dipept_C"/>
</dbReference>
<dbReference type="Gene3D" id="2.60.120.260">
    <property type="entry name" value="Galactose-binding domain-like"/>
    <property type="match status" value="1"/>
</dbReference>
<accession>A0A508AZT1</accession>
<evidence type="ECO:0000259" key="2">
    <source>
        <dbReference type="SMART" id="SM00939"/>
    </source>
</evidence>
<dbReference type="AlphaFoldDB" id="A0A508AZT1"/>
<evidence type="ECO:0000256" key="1">
    <source>
        <dbReference type="ARBA" id="ARBA00022801"/>
    </source>
</evidence>
<protein>
    <submittedName>
        <fullName evidence="3">CocE/NonD family hydrolase</fullName>
    </submittedName>
</protein>
<sequence length="746" mass="83030">MRKFVAMLICLSLFIPGTGYATDIRTPTALEPESIDLAVPTIANQLVREHRDDNRLGYLDTLFRLQLAAGHYRDAIASIRSLRELRNDDPSLPPIYLQYEIYALARVIEESRSIGFPDAWRAAFDQRFGALSDAVAQRATPSFDADLAQIDGDFDKALADSAGKASLGADQALALVRSWQVKTAYNAFHDLAPGAIADDDRRRYITDRNVRILTPDGATVSALIVRPRNDTPLPALLTFTIYANDDWAWDDAKKAAAHGYAAAVAYTRGKGSSTATIVPYEHDGADATAVIDWIARQPWSDGQVGMYGGSYSGFTQWAALKHRPKALKAIATSATTAPGIDVPMEGGVFLNFMYPWPFYVTGNRTLDEATYNDQDRWSSLNRRWYQSGRSYRAMPQLDATPNPIFERWLDHPAYDGYWQAMIPQGEEYASIDIPVLATTGYFDGAQIGVLHYFREHLRHRPAANHTLLIGPYGHFAMQGGVASTVYGYEPDPSARIDLQALRFEWFDHVLKGAPRPALLAGRVNWQVMGANVWRHAATLDEMPTRSQRLYLVPGPTPGTHALSPRPQPKASVLQRIDFTDRSDAAWAPSENVVHETLDSHTGLIFVGKPLPRDTELAGEFGGVLDFTINKHDVDIAIGVYELNARGEYLDLAWWLQRASYGADRSNRRPLRPDSRHQLEVDDTRLVGRKLAAGSRLVVTLGIVKQPDRQLNLGSGKEPSEESIDDAGEPLEIRWHGNSYLEFGERR</sequence>
<dbReference type="Gene3D" id="3.40.50.1820">
    <property type="entry name" value="alpha/beta hydrolase"/>
    <property type="match status" value="1"/>
</dbReference>
<dbReference type="InterPro" id="IPR008979">
    <property type="entry name" value="Galactose-bd-like_sf"/>
</dbReference>
<dbReference type="InterPro" id="IPR000383">
    <property type="entry name" value="Xaa-Pro-like_dom"/>
</dbReference>
<dbReference type="SUPFAM" id="SSF49785">
    <property type="entry name" value="Galactose-binding domain-like"/>
    <property type="match status" value="1"/>
</dbReference>
<dbReference type="EMBL" id="VICD02000122">
    <property type="protein sequence ID" value="KAB8191691.1"/>
    <property type="molecule type" value="Genomic_DNA"/>
</dbReference>
<dbReference type="Gene3D" id="1.10.3020.10">
    <property type="entry name" value="alpha-amino acid ester hydrolase ( Helical cap domain)"/>
    <property type="match status" value="1"/>
</dbReference>
<keyword evidence="1 3" id="KW-0378">Hydrolase</keyword>
<dbReference type="NCBIfam" id="TIGR00976">
    <property type="entry name" value="CocE_NonD"/>
    <property type="match status" value="1"/>
</dbReference>
<feature type="domain" description="Xaa-Pro dipeptidyl-peptidase C-terminal" evidence="2">
    <location>
        <begin position="503"/>
        <end position="733"/>
    </location>
</feature>
<dbReference type="InterPro" id="IPR005674">
    <property type="entry name" value="CocE/Ser_esterase"/>
</dbReference>